<protein>
    <submittedName>
        <fullName evidence="1">Uncharacterized protein</fullName>
    </submittedName>
</protein>
<name>A0AAE1RAJ6_9SOLA</name>
<proteinExistence type="predicted"/>
<reference evidence="1" key="1">
    <citation type="submission" date="2023-12" db="EMBL/GenBank/DDBJ databases">
        <title>Genome assembly of Anisodus tanguticus.</title>
        <authorList>
            <person name="Wang Y.-J."/>
        </authorList>
    </citation>
    <scope>NUCLEOTIDE SEQUENCE</scope>
    <source>
        <strain evidence="1">KB-2021</strain>
        <tissue evidence="1">Leaf</tissue>
    </source>
</reference>
<dbReference type="AlphaFoldDB" id="A0AAE1RAJ6"/>
<gene>
    <name evidence="1" type="ORF">RND71_031429</name>
</gene>
<evidence type="ECO:0000313" key="2">
    <source>
        <dbReference type="Proteomes" id="UP001291623"/>
    </source>
</evidence>
<accession>A0AAE1RAJ6</accession>
<sequence>MPIQSENQRGKAIKSTLTYHELCVGYRLFFIFVMGNEIENKWLVFVRLSN</sequence>
<keyword evidence="2" id="KW-1185">Reference proteome</keyword>
<evidence type="ECO:0000313" key="1">
    <source>
        <dbReference type="EMBL" id="KAK4348674.1"/>
    </source>
</evidence>
<organism evidence="1 2">
    <name type="scientific">Anisodus tanguticus</name>
    <dbReference type="NCBI Taxonomy" id="243964"/>
    <lineage>
        <taxon>Eukaryota</taxon>
        <taxon>Viridiplantae</taxon>
        <taxon>Streptophyta</taxon>
        <taxon>Embryophyta</taxon>
        <taxon>Tracheophyta</taxon>
        <taxon>Spermatophyta</taxon>
        <taxon>Magnoliopsida</taxon>
        <taxon>eudicotyledons</taxon>
        <taxon>Gunneridae</taxon>
        <taxon>Pentapetalae</taxon>
        <taxon>asterids</taxon>
        <taxon>lamiids</taxon>
        <taxon>Solanales</taxon>
        <taxon>Solanaceae</taxon>
        <taxon>Solanoideae</taxon>
        <taxon>Hyoscyameae</taxon>
        <taxon>Anisodus</taxon>
    </lineage>
</organism>
<dbReference type="Proteomes" id="UP001291623">
    <property type="component" value="Unassembled WGS sequence"/>
</dbReference>
<comment type="caution">
    <text evidence="1">The sequence shown here is derived from an EMBL/GenBank/DDBJ whole genome shotgun (WGS) entry which is preliminary data.</text>
</comment>
<dbReference type="EMBL" id="JAVYJV010000017">
    <property type="protein sequence ID" value="KAK4348674.1"/>
    <property type="molecule type" value="Genomic_DNA"/>
</dbReference>